<dbReference type="RefSeq" id="WP_191699150.1">
    <property type="nucleotide sequence ID" value="NZ_JACSPZ010000002.1"/>
</dbReference>
<dbReference type="Proteomes" id="UP000619101">
    <property type="component" value="Unassembled WGS sequence"/>
</dbReference>
<feature type="transmembrane region" description="Helical" evidence="7">
    <location>
        <begin position="362"/>
        <end position="395"/>
    </location>
</feature>
<dbReference type="InterPro" id="IPR036259">
    <property type="entry name" value="MFS_trans_sf"/>
</dbReference>
<proteinExistence type="predicted"/>
<dbReference type="Gene3D" id="1.20.1250.20">
    <property type="entry name" value="MFS general substrate transporter like domains"/>
    <property type="match status" value="1"/>
</dbReference>
<name>A0ABR8XW78_9BACL</name>
<comment type="caution">
    <text evidence="9">The sequence shown here is derived from an EMBL/GenBank/DDBJ whole genome shotgun (WGS) entry which is preliminary data.</text>
</comment>
<keyword evidence="6 7" id="KW-0472">Membrane</keyword>
<feature type="transmembrane region" description="Helical" evidence="7">
    <location>
        <begin position="163"/>
        <end position="182"/>
    </location>
</feature>
<feature type="transmembrane region" description="Helical" evidence="7">
    <location>
        <begin position="291"/>
        <end position="324"/>
    </location>
</feature>
<keyword evidence="4 7" id="KW-0812">Transmembrane</keyword>
<dbReference type="SUPFAM" id="SSF103473">
    <property type="entry name" value="MFS general substrate transporter"/>
    <property type="match status" value="1"/>
</dbReference>
<feature type="domain" description="Major facilitator superfamily (MFS) profile" evidence="8">
    <location>
        <begin position="1"/>
        <end position="398"/>
    </location>
</feature>
<keyword evidence="5 7" id="KW-1133">Transmembrane helix</keyword>
<feature type="transmembrane region" description="Helical" evidence="7">
    <location>
        <begin position="75"/>
        <end position="91"/>
    </location>
</feature>
<evidence type="ECO:0000256" key="5">
    <source>
        <dbReference type="ARBA" id="ARBA00022989"/>
    </source>
</evidence>
<sequence>MVKKNIWTRNLKVRLCGETIFNLFYWMYFPFIAIYFSQSLGLALAGALMMVPPILSLITGLIGGSFADRFGRKSVMLWGVGIQFTMFILFATSSIIWLDYFAFLGITIGKGLYKPASDAMVADTVSAEYRKEVFATFLTGSNLGAVIGPILGAWLFFDYRDLLLWSCAIVLMIFFLFIYFWFEETLTWTSNEGLFSPIKQLKDYIIILKDNKFSYYLLAGIFSVIAIMQLDLYLSVYIYDYVPNQSIVSFINFELSSKDVLGYMLGLNGILFVVFVLPITKWLKGWSDKHVFILSCLLAGFGMFAVGFTTNIWILLFLTIIFTFGEIVRAPVLYNFVSEYAPENARGQYMAASNMQFTIGRLLAPFTVILAALFGPLIIFSIILLCAFISLVFYIKLY</sequence>
<dbReference type="EMBL" id="JACSPZ010000002">
    <property type="protein sequence ID" value="MBD8036196.1"/>
    <property type="molecule type" value="Genomic_DNA"/>
</dbReference>
<dbReference type="PANTHER" id="PTHR23517:SF3">
    <property type="entry name" value="INTEGRAL MEMBRANE TRANSPORT PROTEIN"/>
    <property type="match status" value="1"/>
</dbReference>
<dbReference type="InterPro" id="IPR011701">
    <property type="entry name" value="MFS"/>
</dbReference>
<protein>
    <submittedName>
        <fullName evidence="9">MFS transporter</fullName>
    </submittedName>
</protein>
<feature type="transmembrane region" description="Helical" evidence="7">
    <location>
        <begin position="20"/>
        <end position="36"/>
    </location>
</feature>
<organism evidence="9 10">
    <name type="scientific">Solibacillus faecavium</name>
    <dbReference type="NCBI Taxonomy" id="2762221"/>
    <lineage>
        <taxon>Bacteria</taxon>
        <taxon>Bacillati</taxon>
        <taxon>Bacillota</taxon>
        <taxon>Bacilli</taxon>
        <taxon>Bacillales</taxon>
        <taxon>Caryophanaceae</taxon>
        <taxon>Solibacillus</taxon>
    </lineage>
</organism>
<reference evidence="9 10" key="1">
    <citation type="submission" date="2020-08" db="EMBL/GenBank/DDBJ databases">
        <title>A Genomic Blueprint of the Chicken Gut Microbiome.</title>
        <authorList>
            <person name="Gilroy R."/>
            <person name="Ravi A."/>
            <person name="Getino M."/>
            <person name="Pursley I."/>
            <person name="Horton D.L."/>
            <person name="Alikhan N.-F."/>
            <person name="Baker D."/>
            <person name="Gharbi K."/>
            <person name="Hall N."/>
            <person name="Watson M."/>
            <person name="Adriaenssens E.M."/>
            <person name="Foster-Nyarko E."/>
            <person name="Jarju S."/>
            <person name="Secka A."/>
            <person name="Antonio M."/>
            <person name="Oren A."/>
            <person name="Chaudhuri R."/>
            <person name="La Ragione R.M."/>
            <person name="Hildebrand F."/>
            <person name="Pallen M.J."/>
        </authorList>
    </citation>
    <scope>NUCLEOTIDE SEQUENCE [LARGE SCALE GENOMIC DNA]</scope>
    <source>
        <strain evidence="9 10">A46</strain>
    </source>
</reference>
<evidence type="ECO:0000256" key="2">
    <source>
        <dbReference type="ARBA" id="ARBA00022448"/>
    </source>
</evidence>
<evidence type="ECO:0000313" key="10">
    <source>
        <dbReference type="Proteomes" id="UP000619101"/>
    </source>
</evidence>
<comment type="subcellular location">
    <subcellularLocation>
        <location evidence="1">Cell membrane</location>
        <topology evidence="1">Multi-pass membrane protein</topology>
    </subcellularLocation>
</comment>
<dbReference type="InterPro" id="IPR020846">
    <property type="entry name" value="MFS_dom"/>
</dbReference>
<keyword evidence="2" id="KW-0813">Transport</keyword>
<feature type="transmembrane region" description="Helical" evidence="7">
    <location>
        <begin position="215"/>
        <end position="240"/>
    </location>
</feature>
<evidence type="ECO:0000256" key="3">
    <source>
        <dbReference type="ARBA" id="ARBA00022475"/>
    </source>
</evidence>
<dbReference type="PANTHER" id="PTHR23517">
    <property type="entry name" value="RESISTANCE PROTEIN MDTM, PUTATIVE-RELATED-RELATED"/>
    <property type="match status" value="1"/>
</dbReference>
<evidence type="ECO:0000256" key="6">
    <source>
        <dbReference type="ARBA" id="ARBA00023136"/>
    </source>
</evidence>
<dbReference type="Pfam" id="PF07690">
    <property type="entry name" value="MFS_1"/>
    <property type="match status" value="2"/>
</dbReference>
<evidence type="ECO:0000256" key="4">
    <source>
        <dbReference type="ARBA" id="ARBA00022692"/>
    </source>
</evidence>
<feature type="transmembrane region" description="Helical" evidence="7">
    <location>
        <begin position="42"/>
        <end position="63"/>
    </location>
</feature>
<accession>A0ABR8XW78</accession>
<evidence type="ECO:0000256" key="1">
    <source>
        <dbReference type="ARBA" id="ARBA00004651"/>
    </source>
</evidence>
<keyword evidence="10" id="KW-1185">Reference proteome</keyword>
<dbReference type="InterPro" id="IPR050171">
    <property type="entry name" value="MFS_Transporters"/>
</dbReference>
<dbReference type="PROSITE" id="PS50850">
    <property type="entry name" value="MFS"/>
    <property type="match status" value="1"/>
</dbReference>
<dbReference type="CDD" id="cd17329">
    <property type="entry name" value="MFS_MdtH_MDR_like"/>
    <property type="match status" value="1"/>
</dbReference>
<feature type="transmembrane region" description="Helical" evidence="7">
    <location>
        <begin position="133"/>
        <end position="157"/>
    </location>
</feature>
<evidence type="ECO:0000313" key="9">
    <source>
        <dbReference type="EMBL" id="MBD8036196.1"/>
    </source>
</evidence>
<gene>
    <name evidence="9" type="ORF">H9635_05530</name>
</gene>
<evidence type="ECO:0000259" key="8">
    <source>
        <dbReference type="PROSITE" id="PS50850"/>
    </source>
</evidence>
<keyword evidence="3" id="KW-1003">Cell membrane</keyword>
<feature type="transmembrane region" description="Helical" evidence="7">
    <location>
        <begin position="260"/>
        <end position="279"/>
    </location>
</feature>
<evidence type="ECO:0000256" key="7">
    <source>
        <dbReference type="SAM" id="Phobius"/>
    </source>
</evidence>